<reference evidence="3 4" key="1">
    <citation type="submission" date="2024-08" db="EMBL/GenBank/DDBJ databases">
        <authorList>
            <person name="Cucini C."/>
            <person name="Frati F."/>
        </authorList>
    </citation>
    <scope>NUCLEOTIDE SEQUENCE [LARGE SCALE GENOMIC DNA]</scope>
</reference>
<protein>
    <submittedName>
        <fullName evidence="3">Uncharacterized protein</fullName>
    </submittedName>
</protein>
<proteinExistence type="predicted"/>
<evidence type="ECO:0000313" key="4">
    <source>
        <dbReference type="Proteomes" id="UP001642540"/>
    </source>
</evidence>
<feature type="region of interest" description="Disordered" evidence="2">
    <location>
        <begin position="694"/>
        <end position="717"/>
    </location>
</feature>
<keyword evidence="1" id="KW-0175">Coiled coil</keyword>
<feature type="compositionally biased region" description="Basic and acidic residues" evidence="2">
    <location>
        <begin position="92"/>
        <end position="107"/>
    </location>
</feature>
<keyword evidence="4" id="KW-1185">Reference proteome</keyword>
<evidence type="ECO:0000256" key="2">
    <source>
        <dbReference type="SAM" id="MobiDB-lite"/>
    </source>
</evidence>
<organism evidence="3 4">
    <name type="scientific">Orchesella dallaii</name>
    <dbReference type="NCBI Taxonomy" id="48710"/>
    <lineage>
        <taxon>Eukaryota</taxon>
        <taxon>Metazoa</taxon>
        <taxon>Ecdysozoa</taxon>
        <taxon>Arthropoda</taxon>
        <taxon>Hexapoda</taxon>
        <taxon>Collembola</taxon>
        <taxon>Entomobryomorpha</taxon>
        <taxon>Entomobryoidea</taxon>
        <taxon>Orchesellidae</taxon>
        <taxon>Orchesellinae</taxon>
        <taxon>Orchesella</taxon>
    </lineage>
</organism>
<feature type="compositionally biased region" description="Low complexity" evidence="2">
    <location>
        <begin position="81"/>
        <end position="91"/>
    </location>
</feature>
<evidence type="ECO:0000256" key="1">
    <source>
        <dbReference type="SAM" id="Coils"/>
    </source>
</evidence>
<evidence type="ECO:0000313" key="3">
    <source>
        <dbReference type="EMBL" id="CAL8139778.1"/>
    </source>
</evidence>
<feature type="coiled-coil region" evidence="1">
    <location>
        <begin position="619"/>
        <end position="646"/>
    </location>
</feature>
<feature type="region of interest" description="Disordered" evidence="2">
    <location>
        <begin position="409"/>
        <end position="465"/>
    </location>
</feature>
<gene>
    <name evidence="3" type="ORF">ODALV1_LOCUS27991</name>
</gene>
<feature type="compositionally biased region" description="Polar residues" evidence="2">
    <location>
        <begin position="409"/>
        <end position="424"/>
    </location>
</feature>
<feature type="region of interest" description="Disordered" evidence="2">
    <location>
        <begin position="51"/>
        <end position="107"/>
    </location>
</feature>
<name>A0ABP1S010_9HEXA</name>
<sequence length="993" mass="111055">MSGAYSDDNFFEDEPISSKREEITNICRVGQGIAEPKYLLFEVDERITNEQLEGPVQVSTHPPDDVAKSDMSTIEEESRSYETSTAASASHSDSRRSVRVHDHVASSRGDYVKHTKAEGLNVDDHDTLNELQQFVNETESRHRKEFDDQQRVHIPCSPTMTVNNDKNARENVQLKSKNSSLSEDGIDTLLSKLDTLESAQNILEQFFNTGVTDEIDVNAIIAQIPLVDQVVLNTENGYDISRSFNSEIASIQRIIDGDRGSSCSVTSEVDESNNNLLSTSDVIAVAASSHNERAVDDVLREYEEFELSLGRASIDESFRSDESLPKLSTYSSKPEDAINSAPIIKPPVLKSTISPSMSILGVSTTHFTTTATSSNNQTKLVPMPTRAIHCSPDSSFSNMITCMKPVKSVDNSSLNKKSGESKLSSGVERTRVEVHQTASGVKVAPSVEPSSTNFARPTTSATTTTYGTRDFNQEAFKPRNKKSMRSPRTMISPRHTTTEAFIDLPKKPSRIGASGDADGYQTVNVVSNFQDKSEYAVAEALKTIEKLNTMVARQETLLEAYSTDNQKLWTQLKEAKTESQEKEDKFQGVIDSLQTEVAKLKLNHLVAPSIANSPRQTELLKLRDDSELKNQQLKDLRKEILLLQSKLTEVRSPMKSKQLVAAVLSQDKEREYQKHIQVLNKRVRTLQNILYSKDQTAPPPQQHNSNSQTVFNKSRPLQRTKSDVTNHNLSLHQQNMIKSVRCTGADARGIFNRRPGTSTEININTGGILQASLSCLEQEREEFESIIAGKNRLIFEKEQMILQLKEKVETLRGQVPEGEVVDHGFIDDMRSRVITQNQVIQTLKEHLSSYKMMQAENVLLREEKSIQQQQILDLRRKLELTQNLGKPENEVLTILSEKVEELNSRYYHREKQLDTLLNRLTLKTTTGGNSITTYLSPLRLSSGQFSNNNDSLGGALSRGRTSGMYSSDLLNMDDFSPTASFQLFNAVSNKPDM</sequence>
<feature type="compositionally biased region" description="Polar residues" evidence="2">
    <location>
        <begin position="702"/>
        <end position="717"/>
    </location>
</feature>
<accession>A0ABP1S010</accession>
<comment type="caution">
    <text evidence="3">The sequence shown here is derived from an EMBL/GenBank/DDBJ whole genome shotgun (WGS) entry which is preliminary data.</text>
</comment>
<feature type="compositionally biased region" description="Polar residues" evidence="2">
    <location>
        <begin position="448"/>
        <end position="457"/>
    </location>
</feature>
<dbReference type="EMBL" id="CAXLJM020000129">
    <property type="protein sequence ID" value="CAL8139778.1"/>
    <property type="molecule type" value="Genomic_DNA"/>
</dbReference>
<dbReference type="Proteomes" id="UP001642540">
    <property type="component" value="Unassembled WGS sequence"/>
</dbReference>